<dbReference type="PANTHER" id="PTHR43248:SF2">
    <property type="entry name" value="PROLYL AMINOPEPTIDASE"/>
    <property type="match status" value="1"/>
</dbReference>
<proteinExistence type="inferred from homology"/>
<evidence type="ECO:0000313" key="3">
    <source>
        <dbReference type="EMBL" id="CAI6338779.1"/>
    </source>
</evidence>
<dbReference type="InterPro" id="IPR029058">
    <property type="entry name" value="AB_hydrolase_fold"/>
</dbReference>
<gene>
    <name evidence="3" type="ORF">PDIGIT_LOCUS11913</name>
</gene>
<name>A0A9W4XNU6_9PLEO</name>
<sequence>MIQAAKILEQRSHLVPGKLRITEHFFQVPRDYKNPSLGNLTLFARSARKVENHLEKAPEKPLPWLVYLQGGPGFECASPEKQPWINFVLNKGYQVLTLDQRGTGFSTAISQSSLQLRGDEKVQTEYLKAFRADNIVRDCEAIRKALIADVSPSSTDAGDDSEESKKWSIMGQSFGGFCCTTYLSFYPEGVKEAFILGGLPPVRDTPDDVYARTYGRVRRRNEAYYAKYPEDVDRVRRIVKFLTRFGDTTVRVQGGEGYLSARRFLLLGLQLYGHGGMDILHDLVLRADTDLTSFGHLTRPTVLAIEHAQSWDTNVLYFLLHEPCYCQNAAANWSADRLLAANPDFIPSDQHASTTATDDAKTVLFTGEMIYPHMFESFPELKKMQLVGEALAKVDDWPRLYDEEQLAKNEVPVYAAVYMDDMCVDYDLSMERAAGIKGIKTFVTNTMYHNALRAKTEEVLGQLWRLKEDVID</sequence>
<dbReference type="PANTHER" id="PTHR43248">
    <property type="entry name" value="2-SUCCINYL-6-HYDROXY-2,4-CYCLOHEXADIENE-1-CARBOXYLATE SYNTHASE"/>
    <property type="match status" value="1"/>
</dbReference>
<protein>
    <recommendedName>
        <fullName evidence="5">Proline iminopeptidase</fullName>
    </recommendedName>
</protein>
<dbReference type="SUPFAM" id="SSF53474">
    <property type="entry name" value="alpha/beta-Hydrolases"/>
    <property type="match status" value="1"/>
</dbReference>
<dbReference type="InterPro" id="IPR051601">
    <property type="entry name" value="Serine_prot/Carboxylest_S33"/>
</dbReference>
<evidence type="ECO:0000256" key="1">
    <source>
        <dbReference type="ARBA" id="ARBA00010088"/>
    </source>
</evidence>
<dbReference type="GO" id="GO:0006508">
    <property type="term" value="P:proteolysis"/>
    <property type="evidence" value="ECO:0007669"/>
    <property type="project" value="InterPro"/>
</dbReference>
<keyword evidence="2" id="KW-0378">Hydrolase</keyword>
<dbReference type="OrthoDB" id="1898734at2759"/>
<dbReference type="AlphaFoldDB" id="A0A9W4XNU6"/>
<dbReference type="PRINTS" id="PR00793">
    <property type="entry name" value="PROAMNOPTASE"/>
</dbReference>
<evidence type="ECO:0008006" key="5">
    <source>
        <dbReference type="Google" id="ProtNLM"/>
    </source>
</evidence>
<evidence type="ECO:0000256" key="2">
    <source>
        <dbReference type="ARBA" id="ARBA00022801"/>
    </source>
</evidence>
<comment type="similarity">
    <text evidence="1">Belongs to the peptidase S33 family.</text>
</comment>
<reference evidence="3" key="1">
    <citation type="submission" date="2023-01" db="EMBL/GenBank/DDBJ databases">
        <authorList>
            <person name="Van Ghelder C."/>
            <person name="Rancurel C."/>
        </authorList>
    </citation>
    <scope>NUCLEOTIDE SEQUENCE</scope>
    <source>
        <strain evidence="3">CNCM I-4278</strain>
    </source>
</reference>
<dbReference type="InterPro" id="IPR002410">
    <property type="entry name" value="Peptidase_S33"/>
</dbReference>
<evidence type="ECO:0000313" key="4">
    <source>
        <dbReference type="Proteomes" id="UP001152607"/>
    </source>
</evidence>
<organism evidence="3 4">
    <name type="scientific">Periconia digitata</name>
    <dbReference type="NCBI Taxonomy" id="1303443"/>
    <lineage>
        <taxon>Eukaryota</taxon>
        <taxon>Fungi</taxon>
        <taxon>Dikarya</taxon>
        <taxon>Ascomycota</taxon>
        <taxon>Pezizomycotina</taxon>
        <taxon>Dothideomycetes</taxon>
        <taxon>Pleosporomycetidae</taxon>
        <taxon>Pleosporales</taxon>
        <taxon>Massarineae</taxon>
        <taxon>Periconiaceae</taxon>
        <taxon>Periconia</taxon>
    </lineage>
</organism>
<dbReference type="Proteomes" id="UP001152607">
    <property type="component" value="Unassembled WGS sequence"/>
</dbReference>
<keyword evidence="4" id="KW-1185">Reference proteome</keyword>
<accession>A0A9W4XNU6</accession>
<dbReference type="GO" id="GO:0008233">
    <property type="term" value="F:peptidase activity"/>
    <property type="evidence" value="ECO:0007669"/>
    <property type="project" value="InterPro"/>
</dbReference>
<dbReference type="Gene3D" id="3.40.50.1820">
    <property type="entry name" value="alpha/beta hydrolase"/>
    <property type="match status" value="1"/>
</dbReference>
<dbReference type="EMBL" id="CAOQHR010000008">
    <property type="protein sequence ID" value="CAI6338779.1"/>
    <property type="molecule type" value="Genomic_DNA"/>
</dbReference>
<comment type="caution">
    <text evidence="3">The sequence shown here is derived from an EMBL/GenBank/DDBJ whole genome shotgun (WGS) entry which is preliminary data.</text>
</comment>